<proteinExistence type="inferred from homology"/>
<keyword evidence="7" id="KW-1185">Reference proteome</keyword>
<dbReference type="SUPFAM" id="SSF75689">
    <property type="entry name" value="Zinc-binding domain of translation initiation factor 2 beta"/>
    <property type="match status" value="1"/>
</dbReference>
<dbReference type="EMBL" id="KN840491">
    <property type="protein sequence ID" value="KIP07747.1"/>
    <property type="molecule type" value="Genomic_DNA"/>
</dbReference>
<dbReference type="GO" id="GO:0031369">
    <property type="term" value="F:translation initiation factor binding"/>
    <property type="evidence" value="ECO:0007669"/>
    <property type="project" value="TreeGrafter"/>
</dbReference>
<feature type="domain" description="Translation initiation factor IF2/IF5" evidence="5">
    <location>
        <begin position="225"/>
        <end position="334"/>
    </location>
</feature>
<dbReference type="GO" id="GO:0001731">
    <property type="term" value="P:formation of translation preinitiation complex"/>
    <property type="evidence" value="ECO:0007669"/>
    <property type="project" value="TreeGrafter"/>
</dbReference>
<accession>A0A0C3S8V8</accession>
<dbReference type="AlphaFoldDB" id="A0A0C3S8V8"/>
<dbReference type="HOGENOM" id="CLU_026663_0_2_1"/>
<dbReference type="GO" id="GO:0005850">
    <property type="term" value="C:eukaryotic translation initiation factor 2 complex"/>
    <property type="evidence" value="ECO:0007669"/>
    <property type="project" value="TreeGrafter"/>
</dbReference>
<dbReference type="Pfam" id="PF01873">
    <property type="entry name" value="eIF-5_eIF-2B"/>
    <property type="match status" value="1"/>
</dbReference>
<keyword evidence="2" id="KW-0396">Initiation factor</keyword>
<feature type="region of interest" description="Disordered" evidence="4">
    <location>
        <begin position="1"/>
        <end position="125"/>
    </location>
</feature>
<evidence type="ECO:0000313" key="6">
    <source>
        <dbReference type="EMBL" id="KIP07747.1"/>
    </source>
</evidence>
<dbReference type="PANTHER" id="PTHR23001:SF3">
    <property type="entry name" value="EUKARYOTIC TRANSLATION INITIATION FACTOR 2 SUBUNIT 2"/>
    <property type="match status" value="1"/>
</dbReference>
<protein>
    <recommendedName>
        <fullName evidence="5">Translation initiation factor IF2/IF5 domain-containing protein</fullName>
    </recommendedName>
</protein>
<dbReference type="GO" id="GO:0003729">
    <property type="term" value="F:mRNA binding"/>
    <property type="evidence" value="ECO:0007669"/>
    <property type="project" value="TreeGrafter"/>
</dbReference>
<evidence type="ECO:0000256" key="1">
    <source>
        <dbReference type="ARBA" id="ARBA00010397"/>
    </source>
</evidence>
<organism evidence="6 7">
    <name type="scientific">Phlebiopsis gigantea (strain 11061_1 CR5-6)</name>
    <name type="common">White-rot fungus</name>
    <name type="synonym">Peniophora gigantea</name>
    <dbReference type="NCBI Taxonomy" id="745531"/>
    <lineage>
        <taxon>Eukaryota</taxon>
        <taxon>Fungi</taxon>
        <taxon>Dikarya</taxon>
        <taxon>Basidiomycota</taxon>
        <taxon>Agaricomycotina</taxon>
        <taxon>Agaricomycetes</taxon>
        <taxon>Polyporales</taxon>
        <taxon>Phanerochaetaceae</taxon>
        <taxon>Phlebiopsis</taxon>
    </lineage>
</organism>
<dbReference type="GO" id="GO:0003743">
    <property type="term" value="F:translation initiation factor activity"/>
    <property type="evidence" value="ECO:0007669"/>
    <property type="project" value="UniProtKB-KW"/>
</dbReference>
<evidence type="ECO:0000256" key="2">
    <source>
        <dbReference type="ARBA" id="ARBA00022540"/>
    </source>
</evidence>
<gene>
    <name evidence="6" type="ORF">PHLGIDRAFT_29871</name>
</gene>
<dbReference type="Gene3D" id="3.30.30.170">
    <property type="match status" value="1"/>
</dbReference>
<evidence type="ECO:0000313" key="7">
    <source>
        <dbReference type="Proteomes" id="UP000053257"/>
    </source>
</evidence>
<evidence type="ECO:0000256" key="4">
    <source>
        <dbReference type="SAM" id="MobiDB-lite"/>
    </source>
</evidence>
<dbReference type="FunFam" id="3.30.30.170:FF:000001">
    <property type="entry name" value="Eukaryotic translation initiation factor 2 subunit"/>
    <property type="match status" value="1"/>
</dbReference>
<evidence type="ECO:0000259" key="5">
    <source>
        <dbReference type="SMART" id="SM00653"/>
    </source>
</evidence>
<evidence type="ECO:0000256" key="3">
    <source>
        <dbReference type="ARBA" id="ARBA00022917"/>
    </source>
</evidence>
<comment type="similarity">
    <text evidence="1">Belongs to the eIF-2-beta/eIF-5 family.</text>
</comment>
<dbReference type="InterPro" id="IPR045196">
    <property type="entry name" value="IF2/IF5"/>
</dbReference>
<dbReference type="STRING" id="745531.A0A0C3S8V8"/>
<dbReference type="OrthoDB" id="10255414at2759"/>
<dbReference type="Proteomes" id="UP000053257">
    <property type="component" value="Unassembled WGS sequence"/>
</dbReference>
<dbReference type="InterPro" id="IPR002735">
    <property type="entry name" value="Transl_init_fac_IF2/IF5_dom"/>
</dbReference>
<reference evidence="6 7" key="1">
    <citation type="journal article" date="2014" name="PLoS Genet.">
        <title>Analysis of the Phlebiopsis gigantea genome, transcriptome and secretome provides insight into its pioneer colonization strategies of wood.</title>
        <authorList>
            <person name="Hori C."/>
            <person name="Ishida T."/>
            <person name="Igarashi K."/>
            <person name="Samejima M."/>
            <person name="Suzuki H."/>
            <person name="Master E."/>
            <person name="Ferreira P."/>
            <person name="Ruiz-Duenas F.J."/>
            <person name="Held B."/>
            <person name="Canessa P."/>
            <person name="Larrondo L.F."/>
            <person name="Schmoll M."/>
            <person name="Druzhinina I.S."/>
            <person name="Kubicek C.P."/>
            <person name="Gaskell J.A."/>
            <person name="Kersten P."/>
            <person name="St John F."/>
            <person name="Glasner J."/>
            <person name="Sabat G."/>
            <person name="Splinter BonDurant S."/>
            <person name="Syed K."/>
            <person name="Yadav J."/>
            <person name="Mgbeahuruike A.C."/>
            <person name="Kovalchuk A."/>
            <person name="Asiegbu F.O."/>
            <person name="Lackner G."/>
            <person name="Hoffmeister D."/>
            <person name="Rencoret J."/>
            <person name="Gutierrez A."/>
            <person name="Sun H."/>
            <person name="Lindquist E."/>
            <person name="Barry K."/>
            <person name="Riley R."/>
            <person name="Grigoriev I.V."/>
            <person name="Henrissat B."/>
            <person name="Kues U."/>
            <person name="Berka R.M."/>
            <person name="Martinez A.T."/>
            <person name="Covert S.F."/>
            <person name="Blanchette R.A."/>
            <person name="Cullen D."/>
        </authorList>
    </citation>
    <scope>NUCLEOTIDE SEQUENCE [LARGE SCALE GENOMIC DNA]</scope>
    <source>
        <strain evidence="6 7">11061_1 CR5-6</strain>
    </source>
</reference>
<sequence length="357" mass="38700">MSEEPLFDPSLKKRKKKTVAFSEDPLGADADPTTPAPVTIDNVTANGDTVDMGPTTMHEQMAQNGAAGASDEPAADEDAMFADLKKKKKKKKDIPMELPDDGSGTSTPVGAPAGGEDLDFSDLKKKKKKSKKAALDMEAFEKELNEAKAKDGEGDDADGAPIDEVDEAELGDDPFARGGGDAPAVVDAGGEAWLGSDRDYTYAELLRRFYAQLHASNPALLNTAGKRHTLAPPQLMREGNKKTVFGNIADICKRMHRQPEHTIQFMFAELGTTGSIDGSARLIIRGRFSQAQIENVLRRYIVEYVTCKTCKSPDTLLVKENRIFFVACENCGSRRSVNAIKTGFQAQVGRRSKNKTG</sequence>
<dbReference type="InterPro" id="IPR016190">
    <property type="entry name" value="Transl_init_fac_IF2/IF5_Zn-bd"/>
</dbReference>
<dbReference type="SUPFAM" id="SSF100966">
    <property type="entry name" value="Translation initiation factor 2 beta, aIF2beta, N-terminal domain"/>
    <property type="match status" value="1"/>
</dbReference>
<keyword evidence="3" id="KW-0648">Protein biosynthesis</keyword>
<dbReference type="SMART" id="SM00653">
    <property type="entry name" value="eIF2B_5"/>
    <property type="match status" value="1"/>
</dbReference>
<dbReference type="PANTHER" id="PTHR23001">
    <property type="entry name" value="EUKARYOTIC TRANSLATION INITIATION FACTOR"/>
    <property type="match status" value="1"/>
</dbReference>
<name>A0A0C3S8V8_PHLG1</name>
<dbReference type="InterPro" id="IPR016189">
    <property type="entry name" value="Transl_init_fac_IF2/IF5_N"/>
</dbReference>